<keyword evidence="9" id="KW-1185">Reference proteome</keyword>
<dbReference type="PANTHER" id="PTHR30620:SF16">
    <property type="entry name" value="LYSOSOMAL BETA GLUCOSIDASE"/>
    <property type="match status" value="1"/>
</dbReference>
<dbReference type="AlphaFoldDB" id="A0A2S5A2W6"/>
<dbReference type="PANTHER" id="PTHR30620">
    <property type="entry name" value="PERIPLASMIC BETA-GLUCOSIDASE-RELATED"/>
    <property type="match status" value="1"/>
</dbReference>
<protein>
    <recommendedName>
        <fullName evidence="3">beta-glucosidase</fullName>
        <ecNumber evidence="3">3.2.1.21</ecNumber>
    </recommendedName>
</protein>
<evidence type="ECO:0000256" key="1">
    <source>
        <dbReference type="ARBA" id="ARBA00000448"/>
    </source>
</evidence>
<accession>A0A2S5A2W6</accession>
<dbReference type="SMART" id="SM01217">
    <property type="entry name" value="Fn3_like"/>
    <property type="match status" value="1"/>
</dbReference>
<dbReference type="Pfam" id="PF14310">
    <property type="entry name" value="Fn3-like"/>
    <property type="match status" value="1"/>
</dbReference>
<evidence type="ECO:0000256" key="5">
    <source>
        <dbReference type="ARBA" id="ARBA00022801"/>
    </source>
</evidence>
<dbReference type="Proteomes" id="UP000236893">
    <property type="component" value="Unassembled WGS sequence"/>
</dbReference>
<feature type="domain" description="Fibronectin type III-like" evidence="7">
    <location>
        <begin position="674"/>
        <end position="743"/>
    </location>
</feature>
<dbReference type="EMBL" id="PQVF01000006">
    <property type="protein sequence ID" value="POY36649.1"/>
    <property type="molecule type" value="Genomic_DNA"/>
</dbReference>
<dbReference type="InterPro" id="IPR002772">
    <property type="entry name" value="Glyco_hydro_3_C"/>
</dbReference>
<dbReference type="SUPFAM" id="SSF52279">
    <property type="entry name" value="Beta-D-glucan exohydrolase, C-terminal domain"/>
    <property type="match status" value="1"/>
</dbReference>
<reference evidence="8 9" key="1">
    <citation type="submission" date="2018-01" db="EMBL/GenBank/DDBJ databases">
        <authorList>
            <person name="Gaut B.S."/>
            <person name="Morton B.R."/>
            <person name="Clegg M.T."/>
            <person name="Duvall M.R."/>
        </authorList>
    </citation>
    <scope>NUCLEOTIDE SEQUENCE [LARGE SCALE GENOMIC DNA]</scope>
    <source>
        <strain evidence="8 9">HR-AV</strain>
    </source>
</reference>
<dbReference type="InterPro" id="IPR051915">
    <property type="entry name" value="Cellulose_Degrad_GH3"/>
</dbReference>
<evidence type="ECO:0000256" key="2">
    <source>
        <dbReference type="ARBA" id="ARBA00005336"/>
    </source>
</evidence>
<comment type="similarity">
    <text evidence="2">Belongs to the glycosyl hydrolase 3 family.</text>
</comment>
<dbReference type="Pfam" id="PF01915">
    <property type="entry name" value="Glyco_hydro_3_C"/>
    <property type="match status" value="1"/>
</dbReference>
<dbReference type="RefSeq" id="WP_103788952.1">
    <property type="nucleotide sequence ID" value="NZ_PQVF01000006.1"/>
</dbReference>
<dbReference type="PRINTS" id="PR00133">
    <property type="entry name" value="GLHYDRLASE3"/>
</dbReference>
<evidence type="ECO:0000256" key="3">
    <source>
        <dbReference type="ARBA" id="ARBA00012744"/>
    </source>
</evidence>
<evidence type="ECO:0000256" key="4">
    <source>
        <dbReference type="ARBA" id="ARBA00022729"/>
    </source>
</evidence>
<dbReference type="GO" id="GO:0009251">
    <property type="term" value="P:glucan catabolic process"/>
    <property type="evidence" value="ECO:0007669"/>
    <property type="project" value="TreeGrafter"/>
</dbReference>
<evidence type="ECO:0000259" key="7">
    <source>
        <dbReference type="SMART" id="SM01217"/>
    </source>
</evidence>
<comment type="caution">
    <text evidence="8">The sequence shown here is derived from an EMBL/GenBank/DDBJ whole genome shotgun (WGS) entry which is preliminary data.</text>
</comment>
<evidence type="ECO:0000313" key="8">
    <source>
        <dbReference type="EMBL" id="POY36649.1"/>
    </source>
</evidence>
<sequence>MKRQFLTYLLSASMLAGYAQNKNTNPMIEKQVDQLVSKMTLEEKVGQMTQISVEALLKTTNGVVNEPHIIDPEKLATCIKKYKVGSILNIGGDAQTRENWQQLIRAIQKMALEERLKIPVLYGIDAIRGNNYTLNTVLFPQQIAQAASFNTSMIKKVSEISAYETRASFIPWTFSPVLDLGRQPVWPRIWETFGEDPFLAAELGKATVEGFQGDNQVTDKYHVAACLKHYMGYSMPLSGHDRTPAWIPERELREYFLPQFATAVKNGAKTVMVNSGEINGVPVHANKHILTEILKGELQFSGFAVSDWQDIQYLYQRHHVAKDNKEAVMIAINAGIDMSMVPTDYTFCEDLIALAKEGKVPMSRIDDAVKRILKVKYEVDLFNNPTGNAADYPEVNSLAHNKVNYDAASECITLLKNTNGILPLAVGKKILVCGPAANSMRVLNGGWSRNWQGTNSNETEKDKNTILEAIQKTFGAANVDYSEGATFTEATTISESVAKAEKSDVIVLCIGENSYTETPGNIGDLNISAPQIELAKALAATGKPIVFVLTEGRPRVISAIEPLSAAVLHTYLLGNEGGNVVADVLAGKINPSGKLPYTYPRTANSLHNYYHKHTETLKFDEWAGFNPQWEFGYGLSYTSFAYSNLKLSTDQLADNSKITVTVDVANTGKIAGKEAALLFVSDKVASITPEVKRLRAFDKVELQPGQSKTITFTIDKEQLSFINNDLKRVTEPGDFSLSIGGLTADFKYVSAIN</sequence>
<dbReference type="InterPro" id="IPR001764">
    <property type="entry name" value="Glyco_hydro_3_N"/>
</dbReference>
<keyword evidence="5" id="KW-0378">Hydrolase</keyword>
<name>A0A2S5A2W6_9SPHI</name>
<dbReference type="EC" id="3.2.1.21" evidence="3"/>
<dbReference type="Gene3D" id="2.60.40.10">
    <property type="entry name" value="Immunoglobulins"/>
    <property type="match status" value="1"/>
</dbReference>
<evidence type="ECO:0000256" key="6">
    <source>
        <dbReference type="ARBA" id="ARBA00023295"/>
    </source>
</evidence>
<dbReference type="InterPro" id="IPR026891">
    <property type="entry name" value="Fn3-like"/>
</dbReference>
<comment type="catalytic activity">
    <reaction evidence="1">
        <text>Hydrolysis of terminal, non-reducing beta-D-glucosyl residues with release of beta-D-glucose.</text>
        <dbReference type="EC" id="3.2.1.21"/>
    </reaction>
</comment>
<dbReference type="FunFam" id="2.60.40.10:FF:000495">
    <property type="entry name" value="Periplasmic beta-glucosidase"/>
    <property type="match status" value="1"/>
</dbReference>
<gene>
    <name evidence="8" type="ORF">C3K47_09780</name>
</gene>
<dbReference type="InterPro" id="IPR017853">
    <property type="entry name" value="GH"/>
</dbReference>
<dbReference type="InterPro" id="IPR036962">
    <property type="entry name" value="Glyco_hydro_3_N_sf"/>
</dbReference>
<dbReference type="SUPFAM" id="SSF51445">
    <property type="entry name" value="(Trans)glycosidases"/>
    <property type="match status" value="1"/>
</dbReference>
<keyword evidence="4" id="KW-0732">Signal</keyword>
<dbReference type="GO" id="GO:0008422">
    <property type="term" value="F:beta-glucosidase activity"/>
    <property type="evidence" value="ECO:0007669"/>
    <property type="project" value="UniProtKB-EC"/>
</dbReference>
<dbReference type="FunFam" id="3.20.20.300:FF:000007">
    <property type="entry name" value="Lysosomal beta glucosidase"/>
    <property type="match status" value="1"/>
</dbReference>
<evidence type="ECO:0000313" key="9">
    <source>
        <dbReference type="Proteomes" id="UP000236893"/>
    </source>
</evidence>
<dbReference type="Pfam" id="PF00933">
    <property type="entry name" value="Glyco_hydro_3"/>
    <property type="match status" value="1"/>
</dbReference>
<dbReference type="InterPro" id="IPR036881">
    <property type="entry name" value="Glyco_hydro_3_C_sf"/>
</dbReference>
<keyword evidence="6" id="KW-0326">Glycosidase</keyword>
<dbReference type="OrthoDB" id="9758670at2"/>
<organism evidence="8 9">
    <name type="scientific">Solitalea longa</name>
    <dbReference type="NCBI Taxonomy" id="2079460"/>
    <lineage>
        <taxon>Bacteria</taxon>
        <taxon>Pseudomonadati</taxon>
        <taxon>Bacteroidota</taxon>
        <taxon>Sphingobacteriia</taxon>
        <taxon>Sphingobacteriales</taxon>
        <taxon>Sphingobacteriaceae</taxon>
        <taxon>Solitalea</taxon>
    </lineage>
</organism>
<dbReference type="InterPro" id="IPR013783">
    <property type="entry name" value="Ig-like_fold"/>
</dbReference>
<proteinExistence type="inferred from homology"/>
<dbReference type="Gene3D" id="3.40.50.1700">
    <property type="entry name" value="Glycoside hydrolase family 3 C-terminal domain"/>
    <property type="match status" value="1"/>
</dbReference>
<dbReference type="Gene3D" id="3.20.20.300">
    <property type="entry name" value="Glycoside hydrolase, family 3, N-terminal domain"/>
    <property type="match status" value="1"/>
</dbReference>